<keyword evidence="7" id="KW-1185">Reference proteome</keyword>
<dbReference type="AlphaFoldDB" id="A0A4R3JUP6"/>
<dbReference type="Gene3D" id="1.10.357.10">
    <property type="entry name" value="Tetracycline Repressor, domain 2"/>
    <property type="match status" value="1"/>
</dbReference>
<reference evidence="4 7" key="1">
    <citation type="journal article" date="2018" name="Int. J. Syst. Evol. Microbiol.">
        <title>Draft Genome Sequence of Faecalimonas umbilicata JCM 30896T, an Acetate-Producing Bacterium Isolated from Human Feces.</title>
        <authorList>
            <person name="Sakamoto M."/>
            <person name="Ikeyama N."/>
            <person name="Yuki M."/>
            <person name="Ohkuma M."/>
        </authorList>
    </citation>
    <scope>NUCLEOTIDE SEQUENCE [LARGE SCALE GENOMIC DNA]</scope>
    <source>
        <strain evidence="4 7">EGH7</strain>
    </source>
</reference>
<dbReference type="InterPro" id="IPR001647">
    <property type="entry name" value="HTH_TetR"/>
</dbReference>
<feature type="domain" description="HTH tetR-type" evidence="3">
    <location>
        <begin position="13"/>
        <end position="73"/>
    </location>
</feature>
<name>A0A4R3JUP6_9FIRM</name>
<accession>A0A4R3JUP6</accession>
<feature type="DNA-binding region" description="H-T-H motif" evidence="2">
    <location>
        <begin position="36"/>
        <end position="55"/>
    </location>
</feature>
<evidence type="ECO:0000256" key="1">
    <source>
        <dbReference type="ARBA" id="ARBA00023125"/>
    </source>
</evidence>
<dbReference type="GO" id="GO:0003677">
    <property type="term" value="F:DNA binding"/>
    <property type="evidence" value="ECO:0007669"/>
    <property type="project" value="UniProtKB-UniRule"/>
</dbReference>
<dbReference type="InterPro" id="IPR050624">
    <property type="entry name" value="HTH-type_Tx_Regulator"/>
</dbReference>
<dbReference type="SUPFAM" id="SSF46689">
    <property type="entry name" value="Homeodomain-like"/>
    <property type="match status" value="1"/>
</dbReference>
<comment type="caution">
    <text evidence="5">The sequence shown here is derived from an EMBL/GenBank/DDBJ whole genome shotgun (WGS) entry which is preliminary data.</text>
</comment>
<evidence type="ECO:0000256" key="2">
    <source>
        <dbReference type="PROSITE-ProRule" id="PRU00335"/>
    </source>
</evidence>
<dbReference type="Pfam" id="PF00440">
    <property type="entry name" value="TetR_N"/>
    <property type="match status" value="1"/>
</dbReference>
<dbReference type="RefSeq" id="WP_008975900.1">
    <property type="nucleotide sequence ID" value="NZ_BHEO01000008.1"/>
</dbReference>
<protein>
    <submittedName>
        <fullName evidence="5">TetR family transcriptional regulator</fullName>
    </submittedName>
</protein>
<gene>
    <name evidence="5" type="ORF">EDD74_103128</name>
    <name evidence="4" type="ORF">FAEUMB_24490</name>
</gene>
<dbReference type="PANTHER" id="PTHR43479">
    <property type="entry name" value="ACREF/ENVCD OPERON REPRESSOR-RELATED"/>
    <property type="match status" value="1"/>
</dbReference>
<evidence type="ECO:0000313" key="6">
    <source>
        <dbReference type="Proteomes" id="UP000294613"/>
    </source>
</evidence>
<sequence>MAQEENKSGYFKGLSRQDYIKKTHEIMKKEGVEAVSIRRIAAELGCSSASLYRHFENREELLYYAELRTLKSYIDSLNRAERTWSNMWDIYVGIWDCYAREAFAHPEAYNLLFFIYPNKKLNKAIREYYEIFPEDLKRTNRFFQEMLKTPDFMSRDFEMCKKCINDGAVTYENAIRLNRMVCMLFAGYFKKVLDEGIEEYQIGERVDQFIKDVDTIVKALAKDLKGYTGYKQRIH</sequence>
<dbReference type="PANTHER" id="PTHR43479:SF11">
    <property type="entry name" value="ACREF_ENVCD OPERON REPRESSOR-RELATED"/>
    <property type="match status" value="1"/>
</dbReference>
<dbReference type="EMBL" id="BHEO01000008">
    <property type="protein sequence ID" value="GBU05908.1"/>
    <property type="molecule type" value="Genomic_DNA"/>
</dbReference>
<keyword evidence="1 2" id="KW-0238">DNA-binding</keyword>
<dbReference type="Proteomes" id="UP000294613">
    <property type="component" value="Unassembled WGS sequence"/>
</dbReference>
<organism evidence="5 6">
    <name type="scientific">Faecalimonas umbilicata</name>
    <dbReference type="NCBI Taxonomy" id="1912855"/>
    <lineage>
        <taxon>Bacteria</taxon>
        <taxon>Bacillati</taxon>
        <taxon>Bacillota</taxon>
        <taxon>Clostridia</taxon>
        <taxon>Lachnospirales</taxon>
        <taxon>Lachnospiraceae</taxon>
        <taxon>Faecalimonas</taxon>
    </lineage>
</organism>
<reference evidence="5 6" key="2">
    <citation type="submission" date="2019-03" db="EMBL/GenBank/DDBJ databases">
        <title>Genomic Encyclopedia of Type Strains, Phase IV (KMG-IV): sequencing the most valuable type-strain genomes for metagenomic binning, comparative biology and taxonomic classification.</title>
        <authorList>
            <person name="Goeker M."/>
        </authorList>
    </citation>
    <scope>NUCLEOTIDE SEQUENCE [LARGE SCALE GENOMIC DNA]</scope>
    <source>
        <strain evidence="5 6">DSM 103426</strain>
    </source>
</reference>
<evidence type="ECO:0000313" key="4">
    <source>
        <dbReference type="EMBL" id="GBU05908.1"/>
    </source>
</evidence>
<dbReference type="EMBL" id="SLZV01000003">
    <property type="protein sequence ID" value="TCS69677.1"/>
    <property type="molecule type" value="Genomic_DNA"/>
</dbReference>
<dbReference type="PROSITE" id="PS50977">
    <property type="entry name" value="HTH_TETR_2"/>
    <property type="match status" value="1"/>
</dbReference>
<dbReference type="InterPro" id="IPR009057">
    <property type="entry name" value="Homeodomain-like_sf"/>
</dbReference>
<dbReference type="Proteomes" id="UP000702954">
    <property type="component" value="Unassembled WGS sequence"/>
</dbReference>
<proteinExistence type="predicted"/>
<evidence type="ECO:0000313" key="7">
    <source>
        <dbReference type="Proteomes" id="UP000702954"/>
    </source>
</evidence>
<evidence type="ECO:0000313" key="5">
    <source>
        <dbReference type="EMBL" id="TCS69677.1"/>
    </source>
</evidence>
<evidence type="ECO:0000259" key="3">
    <source>
        <dbReference type="PROSITE" id="PS50977"/>
    </source>
</evidence>